<protein>
    <submittedName>
        <fullName evidence="1">Uncharacterized protein</fullName>
    </submittedName>
</protein>
<evidence type="ECO:0000313" key="2">
    <source>
        <dbReference type="Proteomes" id="UP000827721"/>
    </source>
</evidence>
<reference evidence="1 2" key="1">
    <citation type="submission" date="2021-02" db="EMBL/GenBank/DDBJ databases">
        <title>Plant Genome Project.</title>
        <authorList>
            <person name="Zhang R.-G."/>
        </authorList>
    </citation>
    <scope>NUCLEOTIDE SEQUENCE [LARGE SCALE GENOMIC DNA]</scope>
    <source>
        <tissue evidence="1">Leaves</tissue>
    </source>
</reference>
<accession>A0ABQ8ICQ2</accession>
<organism evidence="1 2">
    <name type="scientific">Xanthoceras sorbifolium</name>
    <dbReference type="NCBI Taxonomy" id="99658"/>
    <lineage>
        <taxon>Eukaryota</taxon>
        <taxon>Viridiplantae</taxon>
        <taxon>Streptophyta</taxon>
        <taxon>Embryophyta</taxon>
        <taxon>Tracheophyta</taxon>
        <taxon>Spermatophyta</taxon>
        <taxon>Magnoliopsida</taxon>
        <taxon>eudicotyledons</taxon>
        <taxon>Gunneridae</taxon>
        <taxon>Pentapetalae</taxon>
        <taxon>rosids</taxon>
        <taxon>malvids</taxon>
        <taxon>Sapindales</taxon>
        <taxon>Sapindaceae</taxon>
        <taxon>Xanthoceroideae</taxon>
        <taxon>Xanthoceras</taxon>
    </lineage>
</organism>
<name>A0ABQ8ICQ2_9ROSI</name>
<proteinExistence type="predicted"/>
<sequence>MTLACTNAGEMEKASHDMFKKQQMPVTRNTTVTTGTTEPHLRYIDNVCQMQKHTAFSRGLVQEGYELFSRMEMDSGIAPQARATHYLSDEEGAYDVCQLYVDHALQSMGRSKQLERLEE</sequence>
<comment type="caution">
    <text evidence="1">The sequence shown here is derived from an EMBL/GenBank/DDBJ whole genome shotgun (WGS) entry which is preliminary data.</text>
</comment>
<dbReference type="Proteomes" id="UP000827721">
    <property type="component" value="Unassembled WGS sequence"/>
</dbReference>
<keyword evidence="2" id="KW-1185">Reference proteome</keyword>
<dbReference type="EMBL" id="JAFEMO010000003">
    <property type="protein sequence ID" value="KAH7574047.1"/>
    <property type="molecule type" value="Genomic_DNA"/>
</dbReference>
<evidence type="ECO:0000313" key="1">
    <source>
        <dbReference type="EMBL" id="KAH7574047.1"/>
    </source>
</evidence>
<gene>
    <name evidence="1" type="ORF">JRO89_XS03G0244300</name>
</gene>